<proteinExistence type="predicted"/>
<keyword evidence="3" id="KW-0121">Carboxypeptidase</keyword>
<dbReference type="Gene3D" id="1.50.10.160">
    <property type="match status" value="1"/>
</dbReference>
<dbReference type="InterPro" id="IPR050148">
    <property type="entry name" value="Terpene_synthase-like"/>
</dbReference>
<accession>A0ABD1H7Z2</accession>
<dbReference type="GO" id="GO:0018849">
    <property type="term" value="F:muconate cycloisomerase activity"/>
    <property type="evidence" value="ECO:0007669"/>
    <property type="project" value="UniProtKB-EC"/>
</dbReference>
<protein>
    <submittedName>
        <fullName evidence="3">Gly-Xaa carboxypeptidase</fullName>
        <ecNumber evidence="3">5.5.1.1</ecNumber>
    </submittedName>
</protein>
<dbReference type="SUPFAM" id="SSF48239">
    <property type="entry name" value="Terpenoid cyclases/Protein prenyltransferases"/>
    <property type="match status" value="1"/>
</dbReference>
<comment type="caution">
    <text evidence="3">The sequence shown here is derived from an EMBL/GenBank/DDBJ whole genome shotgun (WGS) entry which is preliminary data.</text>
</comment>
<sequence>MPLLEKQKQRAGNPSVKSCNGGAPLAYPVDIFARLWAVDRLQRLGISHFFHQEIKWLLDHVKSVWAETGVFSGRYSQFCDIDDTSMGVRLLKMHGYNVDPNVL</sequence>
<reference evidence="3 4" key="1">
    <citation type="submission" date="2024-06" db="EMBL/GenBank/DDBJ databases">
        <title>A chromosome level genome sequence of Diviner's sage (Salvia divinorum).</title>
        <authorList>
            <person name="Ford S.A."/>
            <person name="Ro D.-K."/>
            <person name="Ness R.W."/>
            <person name="Phillips M.A."/>
        </authorList>
    </citation>
    <scope>NUCLEOTIDE SEQUENCE [LARGE SCALE GENOMIC DNA]</scope>
    <source>
        <strain evidence="3">SAF-2024a</strain>
        <tissue evidence="3">Leaf</tissue>
    </source>
</reference>
<keyword evidence="3" id="KW-0378">Hydrolase</keyword>
<dbReference type="InterPro" id="IPR036965">
    <property type="entry name" value="Terpene_synth_N_sf"/>
</dbReference>
<dbReference type="Pfam" id="PF01397">
    <property type="entry name" value="Terpene_synth"/>
    <property type="match status" value="1"/>
</dbReference>
<gene>
    <name evidence="3" type="primary">CPS1</name>
    <name evidence="3" type="ORF">AAHA92_13332</name>
</gene>
<feature type="region of interest" description="Disordered" evidence="1">
    <location>
        <begin position="1"/>
        <end position="20"/>
    </location>
</feature>
<keyword evidence="3" id="KW-0645">Protease</keyword>
<dbReference type="PANTHER" id="PTHR31739">
    <property type="entry name" value="ENT-COPALYL DIPHOSPHATE SYNTHASE, CHLOROPLASTIC"/>
    <property type="match status" value="1"/>
</dbReference>
<dbReference type="PANTHER" id="PTHR31739:SF30">
    <property type="entry name" value="COPAL-8-OL DIPHOSPHATE HYDRATASE, CHLOROPLASTIC"/>
    <property type="match status" value="1"/>
</dbReference>
<evidence type="ECO:0000313" key="4">
    <source>
        <dbReference type="Proteomes" id="UP001567538"/>
    </source>
</evidence>
<dbReference type="Gene3D" id="1.50.10.130">
    <property type="entry name" value="Terpene synthase, N-terminal domain"/>
    <property type="match status" value="1"/>
</dbReference>
<dbReference type="EMBL" id="JBEAFC010000006">
    <property type="protein sequence ID" value="KAL1552550.1"/>
    <property type="molecule type" value="Genomic_DNA"/>
</dbReference>
<dbReference type="GO" id="GO:0004180">
    <property type="term" value="F:carboxypeptidase activity"/>
    <property type="evidence" value="ECO:0007669"/>
    <property type="project" value="UniProtKB-KW"/>
</dbReference>
<evidence type="ECO:0000259" key="2">
    <source>
        <dbReference type="Pfam" id="PF01397"/>
    </source>
</evidence>
<evidence type="ECO:0000256" key="1">
    <source>
        <dbReference type="SAM" id="MobiDB-lite"/>
    </source>
</evidence>
<dbReference type="InterPro" id="IPR008930">
    <property type="entry name" value="Terpenoid_cyclase/PrenylTrfase"/>
</dbReference>
<dbReference type="GO" id="GO:0016114">
    <property type="term" value="P:terpenoid biosynthetic process"/>
    <property type="evidence" value="ECO:0007669"/>
    <property type="project" value="UniProtKB-ARBA"/>
</dbReference>
<dbReference type="AlphaFoldDB" id="A0ABD1H7Z2"/>
<feature type="domain" description="Terpene synthase N-terminal" evidence="2">
    <location>
        <begin position="15"/>
        <end position="103"/>
    </location>
</feature>
<keyword evidence="3" id="KW-0413">Isomerase</keyword>
<dbReference type="Proteomes" id="UP001567538">
    <property type="component" value="Unassembled WGS sequence"/>
</dbReference>
<dbReference type="InterPro" id="IPR001906">
    <property type="entry name" value="Terpene_synth_N"/>
</dbReference>
<name>A0ABD1H7Z2_SALDI</name>
<dbReference type="EC" id="5.5.1.1" evidence="3"/>
<evidence type="ECO:0000313" key="3">
    <source>
        <dbReference type="EMBL" id="KAL1552550.1"/>
    </source>
</evidence>
<organism evidence="3 4">
    <name type="scientific">Salvia divinorum</name>
    <name type="common">Maria pastora</name>
    <name type="synonym">Diviner's sage</name>
    <dbReference type="NCBI Taxonomy" id="28513"/>
    <lineage>
        <taxon>Eukaryota</taxon>
        <taxon>Viridiplantae</taxon>
        <taxon>Streptophyta</taxon>
        <taxon>Embryophyta</taxon>
        <taxon>Tracheophyta</taxon>
        <taxon>Spermatophyta</taxon>
        <taxon>Magnoliopsida</taxon>
        <taxon>eudicotyledons</taxon>
        <taxon>Gunneridae</taxon>
        <taxon>Pentapetalae</taxon>
        <taxon>asterids</taxon>
        <taxon>lamiids</taxon>
        <taxon>Lamiales</taxon>
        <taxon>Lamiaceae</taxon>
        <taxon>Nepetoideae</taxon>
        <taxon>Mentheae</taxon>
        <taxon>Salviinae</taxon>
        <taxon>Salvia</taxon>
        <taxon>Salvia subgen. Calosphace</taxon>
    </lineage>
</organism>
<keyword evidence="4" id="KW-1185">Reference proteome</keyword>